<evidence type="ECO:0000259" key="1">
    <source>
        <dbReference type="Pfam" id="PF01471"/>
    </source>
</evidence>
<sequence>MSKGKIIVHILQGACYCKGYDPGGFTGLFDEDLKNAVIRLQTDAGLTVRNGKVYDYVFKAFLTMDAYVLTFGSDPRIREMQQDLNNKYYTTSGVQPCDGHYQRGTNTALIYGIQTEEGIAPNLQTGSVEPTTRDRLPTLRLGSVGNFVKLLQYALYVNRFDPGAFDG</sequence>
<dbReference type="InterPro" id="IPR036365">
    <property type="entry name" value="PGBD-like_sf"/>
</dbReference>
<dbReference type="SUPFAM" id="SSF47090">
    <property type="entry name" value="PGBD-like"/>
    <property type="match status" value="1"/>
</dbReference>
<dbReference type="Pfam" id="PF01471">
    <property type="entry name" value="PG_binding_1"/>
    <property type="match status" value="1"/>
</dbReference>
<reference evidence="2 3" key="1">
    <citation type="submission" date="2013-12" db="EMBL/GenBank/DDBJ databases">
        <title>NBRP : Genome information of microbial organism related human and environment.</title>
        <authorList>
            <person name="Hattori M."/>
            <person name="Oshima K."/>
            <person name="Inaba H."/>
            <person name="Suda W."/>
            <person name="Sakamoto M."/>
            <person name="Iino T."/>
            <person name="Kitahara M."/>
            <person name="Oshida Y."/>
            <person name="Iida T."/>
            <person name="Kudo T."/>
            <person name="Itoh T."/>
            <person name="Ahmed I."/>
            <person name="Ohkuma M."/>
        </authorList>
    </citation>
    <scope>NUCLEOTIDE SEQUENCE [LARGE SCALE GENOMIC DNA]</scope>
    <source>
        <strain evidence="2 3">JCM 21738</strain>
    </source>
</reference>
<keyword evidence="3" id="KW-1185">Reference proteome</keyword>
<organism evidence="2 3">
    <name type="scientific">Mesobacillus boroniphilus JCM 21738</name>
    <dbReference type="NCBI Taxonomy" id="1294265"/>
    <lineage>
        <taxon>Bacteria</taxon>
        <taxon>Bacillati</taxon>
        <taxon>Bacillota</taxon>
        <taxon>Bacilli</taxon>
        <taxon>Bacillales</taxon>
        <taxon>Bacillaceae</taxon>
        <taxon>Mesobacillus</taxon>
    </lineage>
</organism>
<proteinExistence type="predicted"/>
<accession>W4RUU6</accession>
<dbReference type="InterPro" id="IPR002477">
    <property type="entry name" value="Peptidoglycan-bd-like"/>
</dbReference>
<name>W4RUU6_9BACI</name>
<protein>
    <recommendedName>
        <fullName evidence="1">Peptidoglycan binding-like domain-containing protein</fullName>
    </recommendedName>
</protein>
<dbReference type="RefSeq" id="WP_023626481.1">
    <property type="nucleotide sequence ID" value="NZ_BAUW01000139.1"/>
</dbReference>
<dbReference type="Gene3D" id="1.10.101.10">
    <property type="entry name" value="PGBD-like superfamily/PGBD"/>
    <property type="match status" value="2"/>
</dbReference>
<dbReference type="InterPro" id="IPR036366">
    <property type="entry name" value="PGBDSf"/>
</dbReference>
<dbReference type="eggNOG" id="COG3409">
    <property type="taxonomic scope" value="Bacteria"/>
</dbReference>
<gene>
    <name evidence="2" type="ORF">JCM21738_5285</name>
</gene>
<evidence type="ECO:0000313" key="3">
    <source>
        <dbReference type="Proteomes" id="UP000018949"/>
    </source>
</evidence>
<dbReference type="Proteomes" id="UP000018949">
    <property type="component" value="Unassembled WGS sequence"/>
</dbReference>
<comment type="caution">
    <text evidence="2">The sequence shown here is derived from an EMBL/GenBank/DDBJ whole genome shotgun (WGS) entry which is preliminary data.</text>
</comment>
<evidence type="ECO:0000313" key="2">
    <source>
        <dbReference type="EMBL" id="GAE48200.1"/>
    </source>
</evidence>
<dbReference type="AlphaFoldDB" id="W4RUU6"/>
<feature type="domain" description="Peptidoglycan binding-like" evidence="1">
    <location>
        <begin position="10"/>
        <end position="48"/>
    </location>
</feature>
<dbReference type="EMBL" id="BAUW01000139">
    <property type="protein sequence ID" value="GAE48200.1"/>
    <property type="molecule type" value="Genomic_DNA"/>
</dbReference>